<feature type="compositionally biased region" description="Low complexity" evidence="1">
    <location>
        <begin position="348"/>
        <end position="361"/>
    </location>
</feature>
<name>A0A835ZP03_9STRA</name>
<dbReference type="AlphaFoldDB" id="A0A835ZP03"/>
<organism evidence="2 3">
    <name type="scientific">Tribonema minus</name>
    <dbReference type="NCBI Taxonomy" id="303371"/>
    <lineage>
        <taxon>Eukaryota</taxon>
        <taxon>Sar</taxon>
        <taxon>Stramenopiles</taxon>
        <taxon>Ochrophyta</taxon>
        <taxon>PX clade</taxon>
        <taxon>Xanthophyceae</taxon>
        <taxon>Tribonematales</taxon>
        <taxon>Tribonemataceae</taxon>
        <taxon>Tribonema</taxon>
    </lineage>
</organism>
<evidence type="ECO:0000256" key="1">
    <source>
        <dbReference type="SAM" id="MobiDB-lite"/>
    </source>
</evidence>
<sequence length="802" mass="78752">MAPEIIANGKTRGISTTSQQTKAAAAAAKLGLAGAPPSVVATIPQLAKRLEARLYKSAPSMDAYMNESTLCDRMLQVLHHFAKKDPSLVATVEALVMVWGMVGAQQLHTPGSDSSSADRPQRDQVLAWMMRSVMPQLLNTSLSAQEQAKNGAADPNGRPRGDTTVTLDACVDLSGLDSSAQPSVQRLSSTDPTYIAAAAAAAGYGTVTGVTVVTGTLGGLAAQPADSAERCNCPECSAAAAAAAAAAAKVSADAAAAAAAQQQQLPGMRRGFLNSKKGAAKGGGGSGGAGAKGQVTPLSSPTRSGSDGSSADVRTDGTPPSPGPEANAAPQQPPAAASPQVVSGSDVAQAAAASPTTAPESNAAPAFVAPTMVSFVVPATAEAAAEPPAVFRIGVQTEDADGNPIPPRTIVRGAQRYRAAAAAGAAARAAAPVDIPFGAPAAPDVDAATFEFGAPVAGDGAAAAAAPDAVAVVAQRVCGSSAPQAPSTPPQQAQGLKRKGAATGATGAANGVHDMYVVVVAPAPNGGSGAAADGEQQQQLTAVAAAPAPVGAGRSLPRQQQQQQRRRRQGQSGQGAGGDAACDTTCVANALTEQDAALLQRVRDALPAWSRDTVVSRQRMERKVQRYHTNLLPSAQEALMQTWAAKENMDSENTTKNSKTGGSSSAAAAAAPPLRGRRCRQAAAAAAAAHATTSGGSGGGGGGNVATPKKSLISGVCGSSGAARVSECSRCGGTGGAVNCGGSPSGHRCSGGGVGSGGGGGGSGGGGGRWRRQAAAVAGGGGGSASATGRGSRQRRTVKPGC</sequence>
<dbReference type="Proteomes" id="UP000664859">
    <property type="component" value="Unassembled WGS sequence"/>
</dbReference>
<feature type="region of interest" description="Disordered" evidence="1">
    <location>
        <begin position="548"/>
        <end position="580"/>
    </location>
</feature>
<feature type="region of interest" description="Disordered" evidence="1">
    <location>
        <begin position="648"/>
        <end position="682"/>
    </location>
</feature>
<feature type="region of interest" description="Disordered" evidence="1">
    <location>
        <begin position="754"/>
        <end position="802"/>
    </location>
</feature>
<gene>
    <name evidence="2" type="ORF">JKP88DRAFT_284802</name>
</gene>
<proteinExistence type="predicted"/>
<feature type="compositionally biased region" description="Low complexity" evidence="1">
    <location>
        <begin position="324"/>
        <end position="340"/>
    </location>
</feature>
<protein>
    <submittedName>
        <fullName evidence="2">Uncharacterized protein</fullName>
    </submittedName>
</protein>
<feature type="region of interest" description="Disordered" evidence="1">
    <location>
        <begin position="144"/>
        <end position="164"/>
    </location>
</feature>
<accession>A0A835ZP03</accession>
<feature type="compositionally biased region" description="Basic residues" evidence="1">
    <location>
        <begin position="792"/>
        <end position="802"/>
    </location>
</feature>
<feature type="compositionally biased region" description="Gly residues" evidence="1">
    <location>
        <begin position="754"/>
        <end position="768"/>
    </location>
</feature>
<feature type="compositionally biased region" description="Gly residues" evidence="1">
    <location>
        <begin position="280"/>
        <end position="291"/>
    </location>
</feature>
<comment type="caution">
    <text evidence="2">The sequence shown here is derived from an EMBL/GenBank/DDBJ whole genome shotgun (WGS) entry which is preliminary data.</text>
</comment>
<feature type="region of interest" description="Disordered" evidence="1">
    <location>
        <begin position="267"/>
        <end position="361"/>
    </location>
</feature>
<dbReference type="EMBL" id="JAFCMP010000012">
    <property type="protein sequence ID" value="KAG5192033.1"/>
    <property type="molecule type" value="Genomic_DNA"/>
</dbReference>
<evidence type="ECO:0000313" key="2">
    <source>
        <dbReference type="EMBL" id="KAG5192033.1"/>
    </source>
</evidence>
<feature type="compositionally biased region" description="Low complexity" evidence="1">
    <location>
        <begin position="548"/>
        <end position="563"/>
    </location>
</feature>
<feature type="compositionally biased region" description="Low complexity" evidence="1">
    <location>
        <begin position="299"/>
        <end position="310"/>
    </location>
</feature>
<feature type="region of interest" description="Disordered" evidence="1">
    <location>
        <begin position="480"/>
        <end position="505"/>
    </location>
</feature>
<reference evidence="2" key="1">
    <citation type="submission" date="2021-02" db="EMBL/GenBank/DDBJ databases">
        <title>First Annotated Genome of the Yellow-green Alga Tribonema minus.</title>
        <authorList>
            <person name="Mahan K.M."/>
        </authorList>
    </citation>
    <scope>NUCLEOTIDE SEQUENCE</scope>
    <source>
        <strain evidence="2">UTEX B ZZ1240</strain>
    </source>
</reference>
<evidence type="ECO:0000313" key="3">
    <source>
        <dbReference type="Proteomes" id="UP000664859"/>
    </source>
</evidence>
<feature type="compositionally biased region" description="Low complexity" evidence="1">
    <location>
        <begin position="480"/>
        <end position="494"/>
    </location>
</feature>
<keyword evidence="3" id="KW-1185">Reference proteome</keyword>
<feature type="compositionally biased region" description="Polar residues" evidence="1">
    <location>
        <begin position="651"/>
        <end position="662"/>
    </location>
</feature>